<evidence type="ECO:0000313" key="3">
    <source>
        <dbReference type="EMBL" id="GEQ99597.1"/>
    </source>
</evidence>
<evidence type="ECO:0000313" key="2">
    <source>
        <dbReference type="EMBL" id="GEQ97270.1"/>
    </source>
</evidence>
<comment type="caution">
    <text evidence="2">The sequence shown here is derived from an EMBL/GenBank/DDBJ whole genome shotgun (WGS) entry which is preliminary data.</text>
</comment>
<reference evidence="4 5" key="1">
    <citation type="submission" date="2019-09" db="EMBL/GenBank/DDBJ databases">
        <title>NBRP : Genome information of microbial organism related human and environment.</title>
        <authorList>
            <person name="Hattori M."/>
            <person name="Oshima K."/>
            <person name="Inaba H."/>
            <person name="Suda W."/>
            <person name="Sakamoto M."/>
            <person name="Iino T."/>
            <person name="Kitahara M."/>
            <person name="Oshida Y."/>
            <person name="Iida T."/>
            <person name="Kudo T."/>
            <person name="Itoh T."/>
            <person name="Ohkuma M."/>
        </authorList>
    </citation>
    <scope>NUCLEOTIDE SEQUENCE [LARGE SCALE GENOMIC DNA]</scope>
    <source>
        <strain evidence="2 4">Hi-2</strain>
        <strain evidence="3 5">Mie-1</strain>
    </source>
</reference>
<dbReference type="AlphaFoldDB" id="A0A5A7MMR5"/>
<dbReference type="EMBL" id="BKCM01000001">
    <property type="protein sequence ID" value="GEQ99597.1"/>
    <property type="molecule type" value="Genomic_DNA"/>
</dbReference>
<accession>A0A5A7MMR5</accession>
<proteinExistence type="predicted"/>
<feature type="compositionally biased region" description="Basic and acidic residues" evidence="1">
    <location>
        <begin position="77"/>
        <end position="123"/>
    </location>
</feature>
<keyword evidence="5" id="KW-1185">Reference proteome</keyword>
<dbReference type="RefSeq" id="WP_149999791.1">
    <property type="nucleotide sequence ID" value="NZ_BKCL01000002.1"/>
</dbReference>
<feature type="region of interest" description="Disordered" evidence="1">
    <location>
        <begin position="62"/>
        <end position="123"/>
    </location>
</feature>
<dbReference type="Proteomes" id="UP000325187">
    <property type="component" value="Unassembled WGS sequence"/>
</dbReference>
<gene>
    <name evidence="2" type="ORF">JCM17844_09070</name>
    <name evidence="3" type="ORF">JCM17845_02210</name>
</gene>
<evidence type="ECO:0000313" key="5">
    <source>
        <dbReference type="Proteomes" id="UP000325187"/>
    </source>
</evidence>
<sequence>MAIIGDSGLSGLIPGNSQANQPNAPQARETSGSGGTTARGGSSDRDEGVIVDLSATARAVAEAPADAVTSAANDSGVGDRDIQQELQADRAERRSENDDIRQEAAVERRDAASERRERVDFQV</sequence>
<name>A0A5A7MMR5_9PROT</name>
<feature type="compositionally biased region" description="Low complexity" evidence="1">
    <location>
        <begin position="62"/>
        <end position="72"/>
    </location>
</feature>
<evidence type="ECO:0000313" key="4">
    <source>
        <dbReference type="Proteomes" id="UP000322084"/>
    </source>
</evidence>
<dbReference type="EMBL" id="BKCL01000002">
    <property type="protein sequence ID" value="GEQ97270.1"/>
    <property type="molecule type" value="Genomic_DNA"/>
</dbReference>
<protein>
    <submittedName>
        <fullName evidence="2">Uncharacterized protein</fullName>
    </submittedName>
</protein>
<dbReference type="Proteomes" id="UP000322084">
    <property type="component" value="Unassembled WGS sequence"/>
</dbReference>
<organism evidence="2 4">
    <name type="scientific">Iodidimonas gelatinilytica</name>
    <dbReference type="NCBI Taxonomy" id="1236966"/>
    <lineage>
        <taxon>Bacteria</taxon>
        <taxon>Pseudomonadati</taxon>
        <taxon>Pseudomonadota</taxon>
        <taxon>Alphaproteobacteria</taxon>
        <taxon>Iodidimonadales</taxon>
        <taxon>Iodidimonadaceae</taxon>
        <taxon>Iodidimonas</taxon>
    </lineage>
</organism>
<feature type="compositionally biased region" description="Polar residues" evidence="1">
    <location>
        <begin position="15"/>
        <end position="24"/>
    </location>
</feature>
<accession>A0A5A7MUK6</accession>
<feature type="region of interest" description="Disordered" evidence="1">
    <location>
        <begin position="1"/>
        <end position="50"/>
    </location>
</feature>
<evidence type="ECO:0000256" key="1">
    <source>
        <dbReference type="SAM" id="MobiDB-lite"/>
    </source>
</evidence>